<evidence type="ECO:0000313" key="1">
    <source>
        <dbReference type="EMBL" id="CUU24056.1"/>
    </source>
</evidence>
<dbReference type="AlphaFoldDB" id="A0A0U5L3Y0"/>
<sequence length="89" mass="10374">MFNAVKKLWQKEASDTSDYDAQAETLAQQLSLLEQKLAQTPRDGETQKKLLVHYNQAIKVFAKSRSHRDRIDPLFVKMDELRNIIRTTL</sequence>
<name>A0A0U5L3Y0_9GAMM</name>
<evidence type="ECO:0000313" key="2">
    <source>
        <dbReference type="Proteomes" id="UP000059419"/>
    </source>
</evidence>
<reference evidence="2" key="1">
    <citation type="submission" date="2015-11" db="EMBL/GenBank/DDBJ databases">
        <authorList>
            <person name="Blom J."/>
        </authorList>
    </citation>
    <scope>NUCLEOTIDE SEQUENCE [LARGE SCALE GENOMIC DNA]</scope>
</reference>
<dbReference type="STRING" id="1619313.EM595_1822"/>
<organism evidence="1 2">
    <name type="scientific">Duffyella gerundensis</name>
    <dbReference type="NCBI Taxonomy" id="1619313"/>
    <lineage>
        <taxon>Bacteria</taxon>
        <taxon>Pseudomonadati</taxon>
        <taxon>Pseudomonadota</taxon>
        <taxon>Gammaproteobacteria</taxon>
        <taxon>Enterobacterales</taxon>
        <taxon>Erwiniaceae</taxon>
        <taxon>Duffyella</taxon>
    </lineage>
</organism>
<dbReference type="PATRIC" id="fig|1619313.3.peg.1891"/>
<dbReference type="OrthoDB" id="5878415at2"/>
<keyword evidence="2" id="KW-1185">Reference proteome</keyword>
<dbReference type="GeneID" id="84613151"/>
<gene>
    <name evidence="1" type="ORF">EM595_1822</name>
</gene>
<proteinExistence type="predicted"/>
<accession>A0A0U5L3Y0</accession>
<dbReference type="Proteomes" id="UP000059419">
    <property type="component" value="Chromosome 1"/>
</dbReference>
<dbReference type="RefSeq" id="WP_067430657.1">
    <property type="nucleotide sequence ID" value="NZ_CP072598.1"/>
</dbReference>
<dbReference type="EMBL" id="LN907827">
    <property type="protein sequence ID" value="CUU24056.1"/>
    <property type="molecule type" value="Genomic_DNA"/>
</dbReference>
<protein>
    <submittedName>
        <fullName evidence="1">Uncharacterized protein</fullName>
    </submittedName>
</protein>
<dbReference type="KEGG" id="ege:EM595_1822"/>